<evidence type="ECO:0000313" key="3">
    <source>
        <dbReference type="Proteomes" id="UP001519460"/>
    </source>
</evidence>
<dbReference type="Proteomes" id="UP001519460">
    <property type="component" value="Unassembled WGS sequence"/>
</dbReference>
<evidence type="ECO:0000256" key="1">
    <source>
        <dbReference type="SAM" id="MobiDB-lite"/>
    </source>
</evidence>
<organism evidence="2 3">
    <name type="scientific">Batillaria attramentaria</name>
    <dbReference type="NCBI Taxonomy" id="370345"/>
    <lineage>
        <taxon>Eukaryota</taxon>
        <taxon>Metazoa</taxon>
        <taxon>Spiralia</taxon>
        <taxon>Lophotrochozoa</taxon>
        <taxon>Mollusca</taxon>
        <taxon>Gastropoda</taxon>
        <taxon>Caenogastropoda</taxon>
        <taxon>Sorbeoconcha</taxon>
        <taxon>Cerithioidea</taxon>
        <taxon>Batillariidae</taxon>
        <taxon>Batillaria</taxon>
    </lineage>
</organism>
<reference evidence="2 3" key="1">
    <citation type="journal article" date="2023" name="Sci. Data">
        <title>Genome assembly of the Korean intertidal mud-creeper Batillaria attramentaria.</title>
        <authorList>
            <person name="Patra A.K."/>
            <person name="Ho P.T."/>
            <person name="Jun S."/>
            <person name="Lee S.J."/>
            <person name="Kim Y."/>
            <person name="Won Y.J."/>
        </authorList>
    </citation>
    <scope>NUCLEOTIDE SEQUENCE [LARGE SCALE GENOMIC DNA]</scope>
    <source>
        <strain evidence="2">Wonlab-2016</strain>
    </source>
</reference>
<comment type="caution">
    <text evidence="2">The sequence shown here is derived from an EMBL/GenBank/DDBJ whole genome shotgun (WGS) entry which is preliminary data.</text>
</comment>
<dbReference type="EMBL" id="JACVVK020000275">
    <property type="protein sequence ID" value="KAK7480754.1"/>
    <property type="molecule type" value="Genomic_DNA"/>
</dbReference>
<protein>
    <submittedName>
        <fullName evidence="2">Uncharacterized protein</fullName>
    </submittedName>
</protein>
<name>A0ABD0K0B8_9CAEN</name>
<feature type="region of interest" description="Disordered" evidence="1">
    <location>
        <begin position="1"/>
        <end position="25"/>
    </location>
</feature>
<gene>
    <name evidence="2" type="ORF">BaRGS_00028015</name>
</gene>
<accession>A0ABD0K0B8</accession>
<proteinExistence type="predicted"/>
<dbReference type="AlphaFoldDB" id="A0ABD0K0B8"/>
<evidence type="ECO:0000313" key="2">
    <source>
        <dbReference type="EMBL" id="KAK7480754.1"/>
    </source>
</evidence>
<sequence>MRQRMRQARPRDSSQPPRDTANKGNRGEVMREAWFRLCGEEYTTDTTPRVSRQHPYFSCQQYRNLTPRVDMLAAECFCWGRGTSGYYVFLMAQSPWLVCRIPGISRWYRSKSARHIIFLHQHPPPPPATLEVKPPSHAHPTLKETAPRLQKLQTEIPVLPPLNLPLKETPSLSLQLIAHWTASASETEVMMLDMPPKHSPRFQLGKKRSKNGLLWYTVGSTVLKLPVRTCKPKQTGTVEVTARVKQMIEKHEHAHPPKFFWPAEGNKTDQL</sequence>
<keyword evidence="3" id="KW-1185">Reference proteome</keyword>